<accession>A0A1M6V785</accession>
<proteinExistence type="inferred from homology"/>
<dbReference type="PANTHER" id="PTHR30193:SF37">
    <property type="entry name" value="INNER MEMBRANE ABC TRANSPORTER PERMEASE PROTEIN YCJO"/>
    <property type="match status" value="1"/>
</dbReference>
<dbReference type="Gene3D" id="1.10.3720.10">
    <property type="entry name" value="MetI-like"/>
    <property type="match status" value="1"/>
</dbReference>
<dbReference type="EMBL" id="FRAN01000003">
    <property type="protein sequence ID" value="SHK77320.1"/>
    <property type="molecule type" value="Genomic_DNA"/>
</dbReference>
<comment type="similarity">
    <text evidence="7">Belongs to the binding-protein-dependent transport system permease family.</text>
</comment>
<feature type="transmembrane region" description="Helical" evidence="7">
    <location>
        <begin position="12"/>
        <end position="31"/>
    </location>
</feature>
<feature type="transmembrane region" description="Helical" evidence="7">
    <location>
        <begin position="72"/>
        <end position="98"/>
    </location>
</feature>
<dbReference type="OrthoDB" id="45815at2157"/>
<keyword evidence="10" id="KW-1185">Reference proteome</keyword>
<gene>
    <name evidence="9" type="ORF">SAMN05444342_2134</name>
</gene>
<evidence type="ECO:0000313" key="9">
    <source>
        <dbReference type="EMBL" id="SHK77320.1"/>
    </source>
</evidence>
<dbReference type="GO" id="GO:0005886">
    <property type="term" value="C:plasma membrane"/>
    <property type="evidence" value="ECO:0007669"/>
    <property type="project" value="UniProtKB-SubCell"/>
</dbReference>
<evidence type="ECO:0000256" key="5">
    <source>
        <dbReference type="ARBA" id="ARBA00022989"/>
    </source>
</evidence>
<sequence>MSTKESTYSSTWQAALLLLPTIVVLVAFLYYPSIETIRLSLYNTGVLGLHKTFVGLDNFATLLTSPEYRHSIAVTALFAVAVVVGTLTVSLFVATLLYEVTTGQAAYLVAAIWPYALPPAVAGTILLFLFHPTLGVITYFLHDLFGITLDWFTNGTLALVIVAIAAIWKQLGYNIIFILAALNNVPETLNEAAKLDGVSRFQLVTRVYIPLISPTLLFLVVMDTIYAFFSTFSLVDLMTHGGPNGATNFLIFKLYRDAFEFSNPGLASAESVILFGIVGVLTYAQLRLSDRYVQYGGNS</sequence>
<protein>
    <submittedName>
        <fullName evidence="9">Carbohydrate ABC transporter membrane protein 1, CUT1 family</fullName>
    </submittedName>
</protein>
<feature type="domain" description="ABC transmembrane type-1" evidence="8">
    <location>
        <begin position="72"/>
        <end position="285"/>
    </location>
</feature>
<feature type="transmembrane region" description="Helical" evidence="7">
    <location>
        <begin position="207"/>
        <end position="229"/>
    </location>
</feature>
<name>A0A1M6V785_HALPU</name>
<dbReference type="CDD" id="cd06261">
    <property type="entry name" value="TM_PBP2"/>
    <property type="match status" value="1"/>
</dbReference>
<evidence type="ECO:0000256" key="6">
    <source>
        <dbReference type="ARBA" id="ARBA00023136"/>
    </source>
</evidence>
<evidence type="ECO:0000256" key="2">
    <source>
        <dbReference type="ARBA" id="ARBA00022448"/>
    </source>
</evidence>
<keyword evidence="2 7" id="KW-0813">Transport</keyword>
<dbReference type="Pfam" id="PF00528">
    <property type="entry name" value="BPD_transp_1"/>
    <property type="match status" value="1"/>
</dbReference>
<evidence type="ECO:0000256" key="1">
    <source>
        <dbReference type="ARBA" id="ARBA00004651"/>
    </source>
</evidence>
<dbReference type="InterPro" id="IPR000515">
    <property type="entry name" value="MetI-like"/>
</dbReference>
<keyword evidence="6 7" id="KW-0472">Membrane</keyword>
<evidence type="ECO:0000256" key="4">
    <source>
        <dbReference type="ARBA" id="ARBA00022692"/>
    </source>
</evidence>
<feature type="transmembrane region" description="Helical" evidence="7">
    <location>
        <begin position="151"/>
        <end position="168"/>
    </location>
</feature>
<keyword evidence="4 7" id="KW-0812">Transmembrane</keyword>
<comment type="subcellular location">
    <subcellularLocation>
        <location evidence="1 7">Cell membrane</location>
        <topology evidence="1 7">Multi-pass membrane protein</topology>
    </subcellularLocation>
</comment>
<organism evidence="9 10">
    <name type="scientific">Haladaptatus paucihalophilus DX253</name>
    <dbReference type="NCBI Taxonomy" id="797209"/>
    <lineage>
        <taxon>Archaea</taxon>
        <taxon>Methanobacteriati</taxon>
        <taxon>Methanobacteriota</taxon>
        <taxon>Stenosarchaea group</taxon>
        <taxon>Halobacteria</taxon>
        <taxon>Halobacteriales</taxon>
        <taxon>Haladaptataceae</taxon>
        <taxon>Haladaptatus</taxon>
    </lineage>
</organism>
<dbReference type="PROSITE" id="PS50928">
    <property type="entry name" value="ABC_TM1"/>
    <property type="match status" value="1"/>
</dbReference>
<feature type="transmembrane region" description="Helical" evidence="7">
    <location>
        <begin position="265"/>
        <end position="284"/>
    </location>
</feature>
<reference evidence="10" key="1">
    <citation type="submission" date="2016-11" db="EMBL/GenBank/DDBJ databases">
        <authorList>
            <person name="Varghese N."/>
            <person name="Submissions S."/>
        </authorList>
    </citation>
    <scope>NUCLEOTIDE SEQUENCE [LARGE SCALE GENOMIC DNA]</scope>
    <source>
        <strain evidence="10">DX253</strain>
    </source>
</reference>
<dbReference type="InterPro" id="IPR051393">
    <property type="entry name" value="ABC_transporter_permease"/>
</dbReference>
<dbReference type="GO" id="GO:0055085">
    <property type="term" value="P:transmembrane transport"/>
    <property type="evidence" value="ECO:0007669"/>
    <property type="project" value="InterPro"/>
</dbReference>
<dbReference type="AlphaFoldDB" id="A0A1M6V785"/>
<evidence type="ECO:0000256" key="7">
    <source>
        <dbReference type="RuleBase" id="RU363032"/>
    </source>
</evidence>
<dbReference type="InterPro" id="IPR035906">
    <property type="entry name" value="MetI-like_sf"/>
</dbReference>
<evidence type="ECO:0000313" key="10">
    <source>
        <dbReference type="Proteomes" id="UP000184203"/>
    </source>
</evidence>
<feature type="transmembrane region" description="Helical" evidence="7">
    <location>
        <begin position="105"/>
        <end position="131"/>
    </location>
</feature>
<evidence type="ECO:0000259" key="8">
    <source>
        <dbReference type="PROSITE" id="PS50928"/>
    </source>
</evidence>
<keyword evidence="5 7" id="KW-1133">Transmembrane helix</keyword>
<dbReference type="Proteomes" id="UP000184203">
    <property type="component" value="Unassembled WGS sequence"/>
</dbReference>
<keyword evidence="3" id="KW-1003">Cell membrane</keyword>
<evidence type="ECO:0000256" key="3">
    <source>
        <dbReference type="ARBA" id="ARBA00022475"/>
    </source>
</evidence>
<dbReference type="PANTHER" id="PTHR30193">
    <property type="entry name" value="ABC TRANSPORTER PERMEASE PROTEIN"/>
    <property type="match status" value="1"/>
</dbReference>
<dbReference type="SUPFAM" id="SSF161098">
    <property type="entry name" value="MetI-like"/>
    <property type="match status" value="1"/>
</dbReference>
<dbReference type="RefSeq" id="WP_026177865.1">
    <property type="nucleotide sequence ID" value="NZ_AEMG01000025.1"/>
</dbReference>